<gene>
    <name evidence="2" type="ORF">OPS25_07235</name>
</gene>
<dbReference type="EMBL" id="JAPFRD010000009">
    <property type="protein sequence ID" value="MCW8108285.1"/>
    <property type="molecule type" value="Genomic_DNA"/>
</dbReference>
<accession>A0ABT3P6Y0</accession>
<feature type="chain" id="PRO_5045957269" evidence="1">
    <location>
        <begin position="21"/>
        <end position="132"/>
    </location>
</feature>
<evidence type="ECO:0000313" key="2">
    <source>
        <dbReference type="EMBL" id="MCW8108285.1"/>
    </source>
</evidence>
<keyword evidence="3" id="KW-1185">Reference proteome</keyword>
<dbReference type="RefSeq" id="WP_265616987.1">
    <property type="nucleotide sequence ID" value="NZ_JAPFRD010000009.1"/>
</dbReference>
<reference evidence="2" key="1">
    <citation type="submission" date="2022-11" db="EMBL/GenBank/DDBJ databases">
        <title>Alteromonas sp. nov., isolated from sea water of the Qingdao.</title>
        <authorList>
            <person name="Wang Q."/>
        </authorList>
    </citation>
    <scope>NUCLEOTIDE SEQUENCE</scope>
    <source>
        <strain evidence="2">ASW11-7</strain>
    </source>
</reference>
<organism evidence="2 3">
    <name type="scientific">Alteromonas aquimaris</name>
    <dbReference type="NCBI Taxonomy" id="2998417"/>
    <lineage>
        <taxon>Bacteria</taxon>
        <taxon>Pseudomonadati</taxon>
        <taxon>Pseudomonadota</taxon>
        <taxon>Gammaproteobacteria</taxon>
        <taxon>Alteromonadales</taxon>
        <taxon>Alteromonadaceae</taxon>
        <taxon>Alteromonas/Salinimonas group</taxon>
        <taxon>Alteromonas</taxon>
    </lineage>
</organism>
<proteinExistence type="predicted"/>
<sequence length="132" mass="14692">MRYRNIIPLCFSAISLSIFAGTAVAESYPEFVEEDLIAVCRTSAENDRWGLHRSVEKFSTGTKIVGPTYKMLGERLVCNGMTLSAFTEHYGATDTLRVIDRYVIPGRIEIRDLNASRSVPKDISVSLTSPTK</sequence>
<comment type="caution">
    <text evidence="2">The sequence shown here is derived from an EMBL/GenBank/DDBJ whole genome shotgun (WGS) entry which is preliminary data.</text>
</comment>
<feature type="signal peptide" evidence="1">
    <location>
        <begin position="1"/>
        <end position="20"/>
    </location>
</feature>
<keyword evidence="1" id="KW-0732">Signal</keyword>
<name>A0ABT3P6Y0_9ALTE</name>
<protein>
    <submittedName>
        <fullName evidence="2">DUF3718 domain-containing protein</fullName>
    </submittedName>
</protein>
<evidence type="ECO:0000256" key="1">
    <source>
        <dbReference type="SAM" id="SignalP"/>
    </source>
</evidence>
<dbReference type="Proteomes" id="UP001142810">
    <property type="component" value="Unassembled WGS sequence"/>
</dbReference>
<evidence type="ECO:0000313" key="3">
    <source>
        <dbReference type="Proteomes" id="UP001142810"/>
    </source>
</evidence>